<sequence>MSNKHGDWIWYELMTTDAAAATTFYGPLLGWSVGPAMDVGGGADYRQITAPDGDHAGGILALTPEMVAGGARTGWIGYVAVDDVDAAVTTLTTAGGGVVMPAKDLPGVGRFALVADPEGVPFYVMRGSVEGHASRAFAADGPHPGHCAWNELSAIDQRRALAFYGTVFGWIQDGGMDMGPLGTYAFLRHGSVIGAIMPKPEHRPAPGWTFYFRVPDIDAAAAHIGANGGQVFHGPVEVPGGDWIVNAVDPQGGAFALVGRRA</sequence>
<dbReference type="RefSeq" id="WP_131305347.1">
    <property type="nucleotide sequence ID" value="NZ_SJFN01000002.1"/>
</dbReference>
<dbReference type="OrthoDB" id="9793039at2"/>
<dbReference type="PANTHER" id="PTHR33993">
    <property type="entry name" value="GLYOXALASE-RELATED"/>
    <property type="match status" value="1"/>
</dbReference>
<dbReference type="Gene3D" id="3.10.180.10">
    <property type="entry name" value="2,3-Dihydroxybiphenyl 1,2-Dioxygenase, domain 1"/>
    <property type="match status" value="2"/>
</dbReference>
<feature type="domain" description="VOC" evidence="1">
    <location>
        <begin position="143"/>
        <end position="260"/>
    </location>
</feature>
<gene>
    <name evidence="2" type="ORF">EYW49_01780</name>
</gene>
<evidence type="ECO:0000313" key="3">
    <source>
        <dbReference type="Proteomes" id="UP000292781"/>
    </source>
</evidence>
<reference evidence="2 3" key="1">
    <citation type="submission" date="2019-02" db="EMBL/GenBank/DDBJ databases">
        <title>Siculibacillus lacustris gen. nov., sp. nov., a new rosette-forming bacterium isolated from a freshwater crater lake (Lake St. Ana, Romania).</title>
        <authorList>
            <person name="Felfoldi T."/>
            <person name="Marton Z."/>
            <person name="Szabo A."/>
            <person name="Mentes A."/>
            <person name="Boka K."/>
            <person name="Marialigeti K."/>
            <person name="Mathe I."/>
            <person name="Koncz M."/>
            <person name="Schumann P."/>
            <person name="Toth E."/>
        </authorList>
    </citation>
    <scope>NUCLEOTIDE SEQUENCE [LARGE SCALE GENOMIC DNA]</scope>
    <source>
        <strain evidence="2 3">SA-279</strain>
    </source>
</reference>
<proteinExistence type="predicted"/>
<accession>A0A4Q9VZ59</accession>
<dbReference type="InterPro" id="IPR037523">
    <property type="entry name" value="VOC_core"/>
</dbReference>
<dbReference type="EMBL" id="SJFN01000002">
    <property type="protein sequence ID" value="TBW40909.1"/>
    <property type="molecule type" value="Genomic_DNA"/>
</dbReference>
<comment type="caution">
    <text evidence="2">The sequence shown here is derived from an EMBL/GenBank/DDBJ whole genome shotgun (WGS) entry which is preliminary data.</text>
</comment>
<dbReference type="Proteomes" id="UP000292781">
    <property type="component" value="Unassembled WGS sequence"/>
</dbReference>
<dbReference type="InterPro" id="IPR004360">
    <property type="entry name" value="Glyas_Fos-R_dOase_dom"/>
</dbReference>
<dbReference type="PROSITE" id="PS51819">
    <property type="entry name" value="VOC"/>
    <property type="match status" value="2"/>
</dbReference>
<dbReference type="SUPFAM" id="SSF54593">
    <property type="entry name" value="Glyoxalase/Bleomycin resistance protein/Dihydroxybiphenyl dioxygenase"/>
    <property type="match status" value="2"/>
</dbReference>
<dbReference type="PANTHER" id="PTHR33993:SF14">
    <property type="entry name" value="GB|AAF24581.1"/>
    <property type="match status" value="1"/>
</dbReference>
<feature type="domain" description="VOC" evidence="1">
    <location>
        <begin position="5"/>
        <end position="127"/>
    </location>
</feature>
<organism evidence="2 3">
    <name type="scientific">Siculibacillus lacustris</name>
    <dbReference type="NCBI Taxonomy" id="1549641"/>
    <lineage>
        <taxon>Bacteria</taxon>
        <taxon>Pseudomonadati</taxon>
        <taxon>Pseudomonadota</taxon>
        <taxon>Alphaproteobacteria</taxon>
        <taxon>Hyphomicrobiales</taxon>
        <taxon>Ancalomicrobiaceae</taxon>
        <taxon>Siculibacillus</taxon>
    </lineage>
</organism>
<dbReference type="InterPro" id="IPR029068">
    <property type="entry name" value="Glyas_Bleomycin-R_OHBP_Dase"/>
</dbReference>
<dbReference type="InterPro" id="IPR052164">
    <property type="entry name" value="Anthracycline_SecMetBiosynth"/>
</dbReference>
<name>A0A4Q9VZ59_9HYPH</name>
<keyword evidence="3" id="KW-1185">Reference proteome</keyword>
<dbReference type="CDD" id="cd07247">
    <property type="entry name" value="SgaA_N_like"/>
    <property type="match status" value="1"/>
</dbReference>
<evidence type="ECO:0000259" key="1">
    <source>
        <dbReference type="PROSITE" id="PS51819"/>
    </source>
</evidence>
<dbReference type="Pfam" id="PF00903">
    <property type="entry name" value="Glyoxalase"/>
    <property type="match status" value="2"/>
</dbReference>
<evidence type="ECO:0000313" key="2">
    <source>
        <dbReference type="EMBL" id="TBW40909.1"/>
    </source>
</evidence>
<dbReference type="AlphaFoldDB" id="A0A4Q9VZ59"/>
<protein>
    <submittedName>
        <fullName evidence="2">VOC family protein</fullName>
    </submittedName>
</protein>